<evidence type="ECO:0000256" key="1">
    <source>
        <dbReference type="ARBA" id="ARBA00004429"/>
    </source>
</evidence>
<dbReference type="PROSITE" id="PS01006">
    <property type="entry name" value="FORMATE_NITRITE_TP_2"/>
    <property type="match status" value="1"/>
</dbReference>
<dbReference type="InterPro" id="IPR000292">
    <property type="entry name" value="For/NO2_transpt"/>
</dbReference>
<dbReference type="GO" id="GO:0005886">
    <property type="term" value="C:plasma membrane"/>
    <property type="evidence" value="ECO:0007669"/>
    <property type="project" value="UniProtKB-SubCell"/>
</dbReference>
<feature type="transmembrane region" description="Helical" evidence="11">
    <location>
        <begin position="33"/>
        <end position="54"/>
    </location>
</feature>
<feature type="transmembrane region" description="Helical" evidence="11">
    <location>
        <begin position="254"/>
        <end position="276"/>
    </location>
</feature>
<comment type="similarity">
    <text evidence="9">Belongs to the FNT transporter (TC 1.A.16) family.</text>
</comment>
<evidence type="ECO:0000256" key="6">
    <source>
        <dbReference type="ARBA" id="ARBA00022989"/>
    </source>
</evidence>
<evidence type="ECO:0000256" key="9">
    <source>
        <dbReference type="ARBA" id="ARBA00049660"/>
    </source>
</evidence>
<evidence type="ECO:0000256" key="5">
    <source>
        <dbReference type="ARBA" id="ARBA00022692"/>
    </source>
</evidence>
<evidence type="ECO:0000256" key="2">
    <source>
        <dbReference type="ARBA" id="ARBA00022448"/>
    </source>
</evidence>
<evidence type="ECO:0000256" key="11">
    <source>
        <dbReference type="SAM" id="Phobius"/>
    </source>
</evidence>
<comment type="catalytic activity">
    <reaction evidence="8">
        <text>formate(in) = formate(out)</text>
        <dbReference type="Rhea" id="RHEA:29679"/>
        <dbReference type="ChEBI" id="CHEBI:15740"/>
    </reaction>
</comment>
<evidence type="ECO:0000256" key="8">
    <source>
        <dbReference type="ARBA" id="ARBA00035914"/>
    </source>
</evidence>
<keyword evidence="2" id="KW-0813">Transport</keyword>
<reference evidence="12 13" key="1">
    <citation type="submission" date="2018-11" db="EMBL/GenBank/DDBJ databases">
        <title>Genomic Encyclopedia of Type Strains, Phase IV (KMG-IV): sequencing the most valuable type-strain genomes for metagenomic binning, comparative biology and taxonomic classification.</title>
        <authorList>
            <person name="Goeker M."/>
        </authorList>
    </citation>
    <scope>NUCLEOTIDE SEQUENCE [LARGE SCALE GENOMIC DNA]</scope>
    <source>
        <strain evidence="12 13">DSM 100316</strain>
    </source>
</reference>
<feature type="transmembrane region" description="Helical" evidence="11">
    <location>
        <begin position="74"/>
        <end position="97"/>
    </location>
</feature>
<dbReference type="PROSITE" id="PS01005">
    <property type="entry name" value="FORMATE_NITRITE_TP_1"/>
    <property type="match status" value="1"/>
</dbReference>
<proteinExistence type="inferred from homology"/>
<evidence type="ECO:0000313" key="12">
    <source>
        <dbReference type="EMBL" id="ROS04916.1"/>
    </source>
</evidence>
<dbReference type="NCBIfam" id="TIGR00790">
    <property type="entry name" value="fnt"/>
    <property type="match status" value="1"/>
</dbReference>
<keyword evidence="7 11" id="KW-0472">Membrane</keyword>
<sequence>MSHSSNEPLSPAATAKKAEDYGTVKATRPNGTAFALAISAGAFIAIAFIFYVTVTTGNAGMGWGMQHLIGGLCFSMGITMVIILGGELFTSTVLSLVPRASGRINSSRMLTNWAVVYAGNFVGSIILVALMMFAKQYMADHAQWGITAMNVANHKLQHSFGQAVVLGMLCNIMVCLAVWMAYSARTLIEKAFIVMLPVAMFVAGGFEHCVANMFMIPMGVAIQHFAPAEFWAAAGASPSDYASLTFSNFITLNLIPVTIGNILGGGVLVGMSYWAIFRRPELKAEKNDAQQAAGKLKEAA</sequence>
<comment type="caution">
    <text evidence="12">The sequence shown here is derived from an EMBL/GenBank/DDBJ whole genome shotgun (WGS) entry which is preliminary data.</text>
</comment>
<dbReference type="PANTHER" id="PTHR30520">
    <property type="entry name" value="FORMATE TRANSPORTER-RELATED"/>
    <property type="match status" value="1"/>
</dbReference>
<dbReference type="PANTHER" id="PTHR30520:SF10">
    <property type="entry name" value="FORMATE CHANNEL FOCA-RELATED"/>
    <property type="match status" value="1"/>
</dbReference>
<name>A0A3N2DYG8_9GAMM</name>
<evidence type="ECO:0000256" key="10">
    <source>
        <dbReference type="NCBIfam" id="TIGR04060"/>
    </source>
</evidence>
<dbReference type="Gene3D" id="1.20.1080.10">
    <property type="entry name" value="Glycerol uptake facilitator protein"/>
    <property type="match status" value="1"/>
</dbReference>
<dbReference type="EMBL" id="RKHR01000003">
    <property type="protein sequence ID" value="ROS04916.1"/>
    <property type="molecule type" value="Genomic_DNA"/>
</dbReference>
<dbReference type="InterPro" id="IPR024002">
    <property type="entry name" value="For/NO2_transpt_CS"/>
</dbReference>
<dbReference type="Proteomes" id="UP000275394">
    <property type="component" value="Unassembled WGS sequence"/>
</dbReference>
<dbReference type="InterPro" id="IPR023271">
    <property type="entry name" value="Aquaporin-like"/>
</dbReference>
<accession>A0A3N2DYG8</accession>
<keyword evidence="3" id="KW-1003">Cell membrane</keyword>
<keyword evidence="13" id="KW-1185">Reference proteome</keyword>
<feature type="transmembrane region" description="Helical" evidence="11">
    <location>
        <begin position="160"/>
        <end position="182"/>
    </location>
</feature>
<evidence type="ECO:0000256" key="4">
    <source>
        <dbReference type="ARBA" id="ARBA00022519"/>
    </source>
</evidence>
<dbReference type="AlphaFoldDB" id="A0A3N2DYG8"/>
<dbReference type="RefSeq" id="WP_123710875.1">
    <property type="nucleotide sequence ID" value="NZ_RKHR01000003.1"/>
</dbReference>
<gene>
    <name evidence="12" type="ORF">EDC56_0433</name>
</gene>
<dbReference type="OrthoDB" id="9786493at2"/>
<keyword evidence="6 11" id="KW-1133">Transmembrane helix</keyword>
<keyword evidence="4" id="KW-0997">Cell inner membrane</keyword>
<evidence type="ECO:0000313" key="13">
    <source>
        <dbReference type="Proteomes" id="UP000275394"/>
    </source>
</evidence>
<evidence type="ECO:0000256" key="7">
    <source>
        <dbReference type="ARBA" id="ARBA00023136"/>
    </source>
</evidence>
<dbReference type="GO" id="GO:0015499">
    <property type="term" value="F:formate transmembrane transporter activity"/>
    <property type="evidence" value="ECO:0007669"/>
    <property type="project" value="UniProtKB-UniRule"/>
</dbReference>
<dbReference type="Pfam" id="PF01226">
    <property type="entry name" value="Form_Nir_trans"/>
    <property type="match status" value="1"/>
</dbReference>
<dbReference type="InterPro" id="IPR023999">
    <property type="entry name" value="Formate_transptr_FocA"/>
</dbReference>
<keyword evidence="5 11" id="KW-0812">Transmembrane</keyword>
<feature type="transmembrane region" description="Helical" evidence="11">
    <location>
        <begin position="109"/>
        <end position="134"/>
    </location>
</feature>
<comment type="subcellular location">
    <subcellularLocation>
        <location evidence="1">Cell inner membrane</location>
        <topology evidence="1">Multi-pass membrane protein</topology>
    </subcellularLocation>
</comment>
<organism evidence="12 13">
    <name type="scientific">Sinobacterium caligoides</name>
    <dbReference type="NCBI Taxonomy" id="933926"/>
    <lineage>
        <taxon>Bacteria</taxon>
        <taxon>Pseudomonadati</taxon>
        <taxon>Pseudomonadota</taxon>
        <taxon>Gammaproteobacteria</taxon>
        <taxon>Cellvibrionales</taxon>
        <taxon>Spongiibacteraceae</taxon>
        <taxon>Sinobacterium</taxon>
    </lineage>
</organism>
<dbReference type="NCBIfam" id="TIGR04060">
    <property type="entry name" value="formate_focA"/>
    <property type="match status" value="1"/>
</dbReference>
<protein>
    <recommendedName>
        <fullName evidence="10">Formate transporter FocA</fullName>
    </recommendedName>
</protein>
<evidence type="ECO:0000256" key="3">
    <source>
        <dbReference type="ARBA" id="ARBA00022475"/>
    </source>
</evidence>
<feature type="transmembrane region" description="Helical" evidence="11">
    <location>
        <begin position="194"/>
        <end position="216"/>
    </location>
</feature>